<keyword evidence="1" id="KW-0472">Membrane</keyword>
<dbReference type="AlphaFoldDB" id="A0A0L0CS82"/>
<evidence type="ECO:0000313" key="3">
    <source>
        <dbReference type="Proteomes" id="UP000054566"/>
    </source>
</evidence>
<keyword evidence="1" id="KW-0812">Transmembrane</keyword>
<dbReference type="EMBL" id="GG663763">
    <property type="protein sequence ID" value="KNC35062.1"/>
    <property type="molecule type" value="Genomic_DNA"/>
</dbReference>
<dbReference type="Proteomes" id="UP000054566">
    <property type="component" value="Unassembled WGS sequence"/>
</dbReference>
<evidence type="ECO:0000256" key="1">
    <source>
        <dbReference type="SAM" id="Phobius"/>
    </source>
</evidence>
<evidence type="ECO:0000313" key="2">
    <source>
        <dbReference type="EMBL" id="KNC35062.1"/>
    </source>
</evidence>
<feature type="transmembrane region" description="Helical" evidence="1">
    <location>
        <begin position="219"/>
        <end position="237"/>
    </location>
</feature>
<gene>
    <name evidence="2" type="ORF">PFLG_00053</name>
</gene>
<protein>
    <submittedName>
        <fullName evidence="2">RIF</fullName>
    </submittedName>
</protein>
<organism evidence="2 3">
    <name type="scientific">Plasmodium falciparum RAJ116</name>
    <dbReference type="NCBI Taxonomy" id="580058"/>
    <lineage>
        <taxon>Eukaryota</taxon>
        <taxon>Sar</taxon>
        <taxon>Alveolata</taxon>
        <taxon>Apicomplexa</taxon>
        <taxon>Aconoidasida</taxon>
        <taxon>Haemosporida</taxon>
        <taxon>Plasmodiidae</taxon>
        <taxon>Plasmodium</taxon>
        <taxon>Plasmodium (Laverania)</taxon>
    </lineage>
</organism>
<reference evidence="3" key="1">
    <citation type="submission" date="2015-07" db="EMBL/GenBank/DDBJ databases">
        <title>Annotation of Plasmodium falciparum RAJ116.</title>
        <authorList>
            <consortium name="The Broad Institute Genome Sequencing Platform"/>
            <person name="Volkman S.K."/>
            <person name="Neafsey D.E."/>
            <person name="Dash A.P."/>
            <person name="Chitnis C.E."/>
            <person name="Hartl D.L."/>
            <person name="Young S.K."/>
            <person name="Zeng Q."/>
            <person name="Koehrsen M."/>
            <person name="Alvarado L."/>
            <person name="Berlin A."/>
            <person name="Borenstein D."/>
            <person name="Chapman S.B."/>
            <person name="Chen Z."/>
            <person name="Engels R."/>
            <person name="Freedman E."/>
            <person name="Gellesch M."/>
            <person name="Goldberg J."/>
            <person name="Griggs A."/>
            <person name="Gujja S."/>
            <person name="Heilman E.R."/>
            <person name="Heiman D.I."/>
            <person name="Howarth C."/>
            <person name="Jen D."/>
            <person name="Larson L."/>
            <person name="Mehta T."/>
            <person name="Neiman D."/>
            <person name="Park D."/>
            <person name="Pearson M."/>
            <person name="Roberts A."/>
            <person name="Saif S."/>
            <person name="Shea T."/>
            <person name="Shenoy N."/>
            <person name="Sisk P."/>
            <person name="Stolte C."/>
            <person name="Sykes S."/>
            <person name="Walk T."/>
            <person name="White J."/>
            <person name="Yandava C."/>
            <person name="Haas B."/>
            <person name="Henn M.R."/>
            <person name="Nusbaum C."/>
            <person name="Birren B."/>
        </authorList>
    </citation>
    <scope>NUCLEOTIDE SEQUENCE [LARGE SCALE GENOMIC DNA]</scope>
    <source>
        <strain evidence="3">RAJ116</strain>
    </source>
</reference>
<sequence>MLYCNNLMIAHRNDFENTKKECKERCDKEIQKIILKDKIEKELTEKLAALYRDIFTDDISTCICEKSLADKVERTCLRCEGILVGGVEPTVGFLVIVVLNRLTKATMVTSIEFATQEGIKAGIKAVVHNLIGMHHFSDVTRDIWLTLINSKNYNTVSGLAADDKNAKEAVGTCLRNAPSLKPACDAIFNKSKVWFDSSNKTASIEAVEFGKITTTSSSYYTALVASIVAIIFIVLVMKTENEEKTSIYKIIEINDVVLVRYNI</sequence>
<keyword evidence="1" id="KW-1133">Transmembrane helix</keyword>
<accession>A0A0L0CS82</accession>
<proteinExistence type="predicted"/>
<reference evidence="3" key="2">
    <citation type="submission" date="2015-07" db="EMBL/GenBank/DDBJ databases">
        <title>The genome sequence of Plasmodium falciparum RAJ116.</title>
        <authorList>
            <consortium name="The Broad Institute Genome Sequencing Platform"/>
            <person name="Volkman S.K."/>
            <person name="Neafsey D.E."/>
            <person name="Dash A.P."/>
            <person name="Chitnis C.E."/>
            <person name="Hartl D.L."/>
            <person name="Young S.K."/>
            <person name="Kodira C.D."/>
            <person name="Zeng Q."/>
            <person name="Koehrsen M."/>
            <person name="Godfrey P."/>
            <person name="Alvarado L."/>
            <person name="Berlin A."/>
            <person name="Borenstein D."/>
            <person name="Chen Z."/>
            <person name="Engels R."/>
            <person name="Freedman E."/>
            <person name="Gellesch M."/>
            <person name="Goldberg J."/>
            <person name="Griggs A."/>
            <person name="Gujja S."/>
            <person name="Heiman D."/>
            <person name="Hepburn T."/>
            <person name="Howarth C."/>
            <person name="Jen D."/>
            <person name="Larson L."/>
            <person name="Lewis B."/>
            <person name="Mehta T."/>
            <person name="Park D."/>
            <person name="Pearson M."/>
            <person name="Roberts A."/>
            <person name="Saif S."/>
            <person name="Shea T."/>
            <person name="Shenoy N."/>
            <person name="Sisk P."/>
            <person name="Stolte C."/>
            <person name="Sykes S."/>
            <person name="Walk T."/>
            <person name="White J."/>
            <person name="Yandava C."/>
            <person name="Wirth D.F."/>
            <person name="Nusbaum C."/>
            <person name="Birren B."/>
        </authorList>
    </citation>
    <scope>NUCLEOTIDE SEQUENCE [LARGE SCALE GENOMIC DNA]</scope>
    <source>
        <strain evidence="3">RAJ116</strain>
    </source>
</reference>
<name>A0A0L0CS82_PLAFA</name>
<dbReference type="InterPro" id="IPR006373">
    <property type="entry name" value="VSA_Rifin"/>
</dbReference>
<dbReference type="Pfam" id="PF02009">
    <property type="entry name" value="RIFIN"/>
    <property type="match status" value="1"/>
</dbReference>